<gene>
    <name evidence="2" type="ORF">LDAN0322_LOCUS47</name>
</gene>
<name>A0A7S0PHA8_9STRA</name>
<dbReference type="AlphaFoldDB" id="A0A7S0PHA8"/>
<feature type="region of interest" description="Disordered" evidence="1">
    <location>
        <begin position="1"/>
        <end position="22"/>
    </location>
</feature>
<evidence type="ECO:0000256" key="1">
    <source>
        <dbReference type="SAM" id="MobiDB-lite"/>
    </source>
</evidence>
<protein>
    <submittedName>
        <fullName evidence="2">Uncharacterized protein</fullName>
    </submittedName>
</protein>
<dbReference type="EMBL" id="HBEU01000067">
    <property type="protein sequence ID" value="CAD8573903.1"/>
    <property type="molecule type" value="Transcribed_RNA"/>
</dbReference>
<accession>A0A7S0PHA8</accession>
<organism evidence="2">
    <name type="scientific">Leptocylindrus aporus</name>
    <dbReference type="NCBI Taxonomy" id="1398097"/>
    <lineage>
        <taxon>Eukaryota</taxon>
        <taxon>Sar</taxon>
        <taxon>Stramenopiles</taxon>
        <taxon>Ochrophyta</taxon>
        <taxon>Bacillariophyta</taxon>
        <taxon>Coscinodiscophyceae</taxon>
        <taxon>Chaetocerotophycidae</taxon>
        <taxon>Leptocylindrales</taxon>
        <taxon>Leptocylindraceae</taxon>
        <taxon>Leptocylindrus</taxon>
    </lineage>
</organism>
<sequence length="177" mass="19967">MIDIVNEVPRVRSHSRESKSDLNPRVSAALNLGPIGDEQGNHLFYNIATNKIVKRLVTKSTQCPMPNDVPEKLHQTALKERMPIGINFNYVGEVNVDEDNDDDISLGDHDFIPNPVDPIDLIMSDDFVPVDDDEIELLMQDEMSISEEHLSEHTLDAANNEKIEELFNDESSSIQQD</sequence>
<evidence type="ECO:0000313" key="2">
    <source>
        <dbReference type="EMBL" id="CAD8573903.1"/>
    </source>
</evidence>
<reference evidence="2" key="1">
    <citation type="submission" date="2021-01" db="EMBL/GenBank/DDBJ databases">
        <authorList>
            <person name="Corre E."/>
            <person name="Pelletier E."/>
            <person name="Niang G."/>
            <person name="Scheremetjew M."/>
            <person name="Finn R."/>
            <person name="Kale V."/>
            <person name="Holt S."/>
            <person name="Cochrane G."/>
            <person name="Meng A."/>
            <person name="Brown T."/>
            <person name="Cohen L."/>
        </authorList>
    </citation>
    <scope>NUCLEOTIDE SEQUENCE</scope>
    <source>
        <strain evidence="2">B651</strain>
    </source>
</reference>
<proteinExistence type="predicted"/>